<organism evidence="2 3">
    <name type="scientific">Paraburkholderia hospita</name>
    <dbReference type="NCBI Taxonomy" id="169430"/>
    <lineage>
        <taxon>Bacteria</taxon>
        <taxon>Pseudomonadati</taxon>
        <taxon>Pseudomonadota</taxon>
        <taxon>Betaproteobacteria</taxon>
        <taxon>Burkholderiales</taxon>
        <taxon>Burkholderiaceae</taxon>
        <taxon>Paraburkholderia</taxon>
    </lineage>
</organism>
<dbReference type="InterPro" id="IPR000073">
    <property type="entry name" value="AB_hydrolase_1"/>
</dbReference>
<protein>
    <submittedName>
        <fullName evidence="2">Alpha/beta hydrolase</fullName>
    </submittedName>
</protein>
<dbReference type="RefSeq" id="WP_090838506.1">
    <property type="nucleotide sequence ID" value="NZ_CADFGJ010000058.1"/>
</dbReference>
<dbReference type="SUPFAM" id="SSF53474">
    <property type="entry name" value="alpha/beta-Hydrolases"/>
    <property type="match status" value="1"/>
</dbReference>
<feature type="domain" description="AB hydrolase-1" evidence="1">
    <location>
        <begin position="106"/>
        <end position="143"/>
    </location>
</feature>
<evidence type="ECO:0000313" key="2">
    <source>
        <dbReference type="EMBL" id="AUT68686.1"/>
    </source>
</evidence>
<proteinExistence type="predicted"/>
<dbReference type="InterPro" id="IPR029058">
    <property type="entry name" value="AB_hydrolase_fold"/>
</dbReference>
<dbReference type="EMBL" id="CP026105">
    <property type="protein sequence ID" value="AUT68686.1"/>
    <property type="molecule type" value="Genomic_DNA"/>
</dbReference>
<dbReference type="Gene3D" id="3.40.50.1820">
    <property type="entry name" value="alpha/beta hydrolase"/>
    <property type="match status" value="1"/>
</dbReference>
<dbReference type="GeneID" id="55528748"/>
<gene>
    <name evidence="2" type="ORF">C2L64_10415</name>
</gene>
<accession>A0AAN1J7K5</accession>
<evidence type="ECO:0000313" key="3">
    <source>
        <dbReference type="Proteomes" id="UP000236649"/>
    </source>
</evidence>
<dbReference type="AlphaFoldDB" id="A0AAN1J7K5"/>
<dbReference type="Proteomes" id="UP000236649">
    <property type="component" value="Chromosome 1"/>
</dbReference>
<dbReference type="KEGG" id="phs:C2L64_10415"/>
<dbReference type="GO" id="GO:0016787">
    <property type="term" value="F:hydrolase activity"/>
    <property type="evidence" value="ECO:0007669"/>
    <property type="project" value="UniProtKB-KW"/>
</dbReference>
<name>A0AAN1J7K5_9BURK</name>
<reference evidence="2 3" key="1">
    <citation type="submission" date="2018-01" db="EMBL/GenBank/DDBJ databases">
        <title>Species boundaries and ecological features among Paraburkholderia terrae DSMZ17804T, P. hospita DSMZ17164T and P. caribensis DSMZ13236T.</title>
        <authorList>
            <person name="Pratama A.A."/>
        </authorList>
    </citation>
    <scope>NUCLEOTIDE SEQUENCE [LARGE SCALE GENOMIC DNA]</scope>
    <source>
        <strain evidence="2 3">DSM 17164</strain>
    </source>
</reference>
<evidence type="ECO:0000259" key="1">
    <source>
        <dbReference type="Pfam" id="PF00561"/>
    </source>
</evidence>
<dbReference type="Pfam" id="PF00561">
    <property type="entry name" value="Abhydrolase_1"/>
    <property type="match status" value="1"/>
</dbReference>
<sequence>MTSIELKPPSATLLALEPFRAAVDYVAGQAPLTFPLPLGDGHPVLVFPGLGVSGAATSDLRQRLQRLGYEVYDWEQGVNFGPNGDNDLQLELLGDHLKQIHSLHRRSVSLVGWSFGGIYARQLAAKYPELVRQVITLATPVDDNSDATHAGWLLNVLSSGIAPMNLDSTPHLDAAPSVPCASVYSKTDGIVAWEGCVSAESPSHRNIEVEDVSHFGMVHHPEVLRVVADLLAQDSHGSPLAVTQAVDR</sequence>
<keyword evidence="2" id="KW-0378">Hydrolase</keyword>